<dbReference type="OrthoDB" id="9808150at2"/>
<evidence type="ECO:0000259" key="10">
    <source>
        <dbReference type="PROSITE" id="PS50052"/>
    </source>
</evidence>
<evidence type="ECO:0000256" key="2">
    <source>
        <dbReference type="ARBA" id="ARBA00012961"/>
    </source>
</evidence>
<evidence type="ECO:0000256" key="7">
    <source>
        <dbReference type="ARBA" id="ARBA00022840"/>
    </source>
</evidence>
<comment type="subcellular location">
    <subcellularLocation>
        <location evidence="9">Cytoplasm</location>
    </subcellularLocation>
</comment>
<evidence type="ECO:0000256" key="4">
    <source>
        <dbReference type="ARBA" id="ARBA00022679"/>
    </source>
</evidence>
<comment type="similarity">
    <text evidence="1 9">Belongs to the guanylate kinase family.</text>
</comment>
<evidence type="ECO:0000313" key="12">
    <source>
        <dbReference type="Proteomes" id="UP000199518"/>
    </source>
</evidence>
<evidence type="ECO:0000256" key="6">
    <source>
        <dbReference type="ARBA" id="ARBA00022777"/>
    </source>
</evidence>
<dbReference type="AlphaFoldDB" id="A0A1I3IFT6"/>
<evidence type="ECO:0000256" key="1">
    <source>
        <dbReference type="ARBA" id="ARBA00005790"/>
    </source>
</evidence>
<keyword evidence="6 9" id="KW-0418">Kinase</keyword>
<evidence type="ECO:0000256" key="9">
    <source>
        <dbReference type="HAMAP-Rule" id="MF_00328"/>
    </source>
</evidence>
<evidence type="ECO:0000256" key="5">
    <source>
        <dbReference type="ARBA" id="ARBA00022741"/>
    </source>
</evidence>
<dbReference type="PANTHER" id="PTHR23117:SF13">
    <property type="entry name" value="GUANYLATE KINASE"/>
    <property type="match status" value="1"/>
</dbReference>
<protein>
    <recommendedName>
        <fullName evidence="3 9">Guanylate kinase</fullName>
        <ecNumber evidence="2 9">2.7.4.8</ecNumber>
    </recommendedName>
    <alternativeName>
        <fullName evidence="8 9">GMP kinase</fullName>
    </alternativeName>
</protein>
<keyword evidence="12" id="KW-1185">Reference proteome</keyword>
<dbReference type="FunFam" id="3.30.63.10:FF:000002">
    <property type="entry name" value="Guanylate kinase 1"/>
    <property type="match status" value="1"/>
</dbReference>
<dbReference type="GO" id="GO:0005829">
    <property type="term" value="C:cytosol"/>
    <property type="evidence" value="ECO:0007669"/>
    <property type="project" value="TreeGrafter"/>
</dbReference>
<dbReference type="Pfam" id="PF00625">
    <property type="entry name" value="Guanylate_kin"/>
    <property type="match status" value="1"/>
</dbReference>
<dbReference type="CDD" id="cd00071">
    <property type="entry name" value="GMPK"/>
    <property type="match status" value="1"/>
</dbReference>
<comment type="function">
    <text evidence="9">Essential for recycling GMP and indirectly, cGMP.</text>
</comment>
<proteinExistence type="inferred from homology"/>
<dbReference type="Gene3D" id="3.40.50.300">
    <property type="entry name" value="P-loop containing nucleotide triphosphate hydrolases"/>
    <property type="match status" value="1"/>
</dbReference>
<dbReference type="PANTHER" id="PTHR23117">
    <property type="entry name" value="GUANYLATE KINASE-RELATED"/>
    <property type="match status" value="1"/>
</dbReference>
<name>A0A1I3IFT6_9PLAN</name>
<dbReference type="SMART" id="SM00072">
    <property type="entry name" value="GuKc"/>
    <property type="match status" value="1"/>
</dbReference>
<dbReference type="GO" id="GO:0004385">
    <property type="term" value="F:GMP kinase activity"/>
    <property type="evidence" value="ECO:0007669"/>
    <property type="project" value="UniProtKB-UniRule"/>
</dbReference>
<dbReference type="STRING" id="1576369.SAMN05421753_109100"/>
<evidence type="ECO:0000313" key="11">
    <source>
        <dbReference type="EMBL" id="SFI46663.1"/>
    </source>
</evidence>
<dbReference type="HAMAP" id="MF_00328">
    <property type="entry name" value="Guanylate_kinase"/>
    <property type="match status" value="1"/>
</dbReference>
<dbReference type="InterPro" id="IPR027417">
    <property type="entry name" value="P-loop_NTPase"/>
</dbReference>
<feature type="binding site" evidence="9">
    <location>
        <begin position="17"/>
        <end position="24"/>
    </location>
    <ligand>
        <name>ATP</name>
        <dbReference type="ChEBI" id="CHEBI:30616"/>
    </ligand>
</feature>
<feature type="domain" description="Guanylate kinase-like" evidence="10">
    <location>
        <begin position="10"/>
        <end position="191"/>
    </location>
</feature>
<dbReference type="Proteomes" id="UP000199518">
    <property type="component" value="Unassembled WGS sequence"/>
</dbReference>
<keyword evidence="4 9" id="KW-0808">Transferase</keyword>
<dbReference type="EC" id="2.7.4.8" evidence="2 9"/>
<dbReference type="PROSITE" id="PS50052">
    <property type="entry name" value="GUANYLATE_KINASE_2"/>
    <property type="match status" value="1"/>
</dbReference>
<gene>
    <name evidence="9" type="primary">gmk</name>
    <name evidence="11" type="ORF">SAMN05421753_109100</name>
</gene>
<dbReference type="InterPro" id="IPR008145">
    <property type="entry name" value="GK/Ca_channel_bsu"/>
</dbReference>
<dbReference type="GO" id="GO:0005524">
    <property type="term" value="F:ATP binding"/>
    <property type="evidence" value="ECO:0007669"/>
    <property type="project" value="UniProtKB-UniRule"/>
</dbReference>
<reference evidence="12" key="1">
    <citation type="submission" date="2016-10" db="EMBL/GenBank/DDBJ databases">
        <authorList>
            <person name="Varghese N."/>
            <person name="Submissions S."/>
        </authorList>
    </citation>
    <scope>NUCLEOTIDE SEQUENCE [LARGE SCALE GENOMIC DNA]</scope>
    <source>
        <strain evidence="12">DSM 26348</strain>
    </source>
</reference>
<dbReference type="RefSeq" id="WP_092050798.1">
    <property type="nucleotide sequence ID" value="NZ_FOQD01000009.1"/>
</dbReference>
<keyword evidence="5 9" id="KW-0547">Nucleotide-binding</keyword>
<keyword evidence="9" id="KW-0963">Cytoplasm</keyword>
<dbReference type="InterPro" id="IPR008144">
    <property type="entry name" value="Guanylate_kin-like_dom"/>
</dbReference>
<dbReference type="SUPFAM" id="SSF52540">
    <property type="entry name" value="P-loop containing nucleoside triphosphate hydrolases"/>
    <property type="match status" value="1"/>
</dbReference>
<organism evidence="11 12">
    <name type="scientific">Planctomicrobium piriforme</name>
    <dbReference type="NCBI Taxonomy" id="1576369"/>
    <lineage>
        <taxon>Bacteria</taxon>
        <taxon>Pseudomonadati</taxon>
        <taxon>Planctomycetota</taxon>
        <taxon>Planctomycetia</taxon>
        <taxon>Planctomycetales</taxon>
        <taxon>Planctomycetaceae</taxon>
        <taxon>Planctomicrobium</taxon>
    </lineage>
</organism>
<dbReference type="PROSITE" id="PS00856">
    <property type="entry name" value="GUANYLATE_KINASE_1"/>
    <property type="match status" value="1"/>
</dbReference>
<dbReference type="InterPro" id="IPR017665">
    <property type="entry name" value="Guanylate_kinase"/>
</dbReference>
<evidence type="ECO:0000256" key="3">
    <source>
        <dbReference type="ARBA" id="ARBA00016296"/>
    </source>
</evidence>
<dbReference type="EMBL" id="FOQD01000009">
    <property type="protein sequence ID" value="SFI46663.1"/>
    <property type="molecule type" value="Genomic_DNA"/>
</dbReference>
<dbReference type="Gene3D" id="3.30.63.10">
    <property type="entry name" value="Guanylate Kinase phosphate binding domain"/>
    <property type="match status" value="1"/>
</dbReference>
<keyword evidence="7 9" id="KW-0067">ATP-binding</keyword>
<evidence type="ECO:0000256" key="8">
    <source>
        <dbReference type="ARBA" id="ARBA00030128"/>
    </source>
</evidence>
<accession>A0A1I3IFT6</accession>
<sequence length="200" mass="22859">MSDQIAGPTPRMLILSGPAGAGKTTIVKKLLEAAPVSLEMSVSATTRAPRPNEVDGRDYYFLTREEFERRRAADEFIEWAEVHRSGHLYGTLKSEIQRIQQQKKWVLLEIDVEGAQNVMRLFPAALSVFLQTASMDEYERRLRDRGTETEEVILRRLRTAREELQYVASYKHRVINDDLERAVGEVRQLLASREAELNAG</sequence>
<dbReference type="InterPro" id="IPR020590">
    <property type="entry name" value="Guanylate_kinase_CS"/>
</dbReference>
<dbReference type="NCBIfam" id="TIGR03263">
    <property type="entry name" value="guanyl_kin"/>
    <property type="match status" value="1"/>
</dbReference>
<comment type="catalytic activity">
    <reaction evidence="9">
        <text>GMP + ATP = GDP + ADP</text>
        <dbReference type="Rhea" id="RHEA:20780"/>
        <dbReference type="ChEBI" id="CHEBI:30616"/>
        <dbReference type="ChEBI" id="CHEBI:58115"/>
        <dbReference type="ChEBI" id="CHEBI:58189"/>
        <dbReference type="ChEBI" id="CHEBI:456216"/>
        <dbReference type="EC" id="2.7.4.8"/>
    </reaction>
</comment>